<evidence type="ECO:0000256" key="1">
    <source>
        <dbReference type="SAM" id="Phobius"/>
    </source>
</evidence>
<keyword evidence="1" id="KW-0812">Transmembrane</keyword>
<proteinExistence type="predicted"/>
<name>A0A3B1C941_9ZZZZ</name>
<dbReference type="PANTHER" id="PTHR43818">
    <property type="entry name" value="BCDNA.GH03377"/>
    <property type="match status" value="1"/>
</dbReference>
<feature type="domain" description="Gfo/Idh/MocA-like oxidoreductase N-terminal" evidence="2">
    <location>
        <begin position="76"/>
        <end position="238"/>
    </location>
</feature>
<dbReference type="Gene3D" id="3.40.50.720">
    <property type="entry name" value="NAD(P)-binding Rossmann-like Domain"/>
    <property type="match status" value="1"/>
</dbReference>
<keyword evidence="1" id="KW-0472">Membrane</keyword>
<dbReference type="Pfam" id="PF01408">
    <property type="entry name" value="GFO_IDH_MocA"/>
    <property type="match status" value="1"/>
</dbReference>
<dbReference type="InterPro" id="IPR036291">
    <property type="entry name" value="NAD(P)-bd_dom_sf"/>
</dbReference>
<sequence length="532" mass="59992">MADQENKNNNSEKKINRRDILKGLATTPILGVFAYDFYKKKTLAKLKDKAVHFNLGISNENPKPHEANKNNGELVRIGIVGVGGRGTALLKALGFVDKGWYDDLYSKAKTLDKGAKQKLQTYYNQEMLNIQVVGVCDVFDLRAEKAINTVSKGMQPNGEQANIPGVKRYLRYQDMLANPEIDAIIVSVPDFHHAHVTIDAVNAGKHVYCEKALTLTEEQLHRVYAAVKKSGVVFQLGHQNSKNESFKKAKEIVDKNIIGKITLIEATTNRNTRAGAWYRHLDSNGNPKPGSTKTIDWDQWLGNTPKVPFSIERYYGWARYFTYDTGLAGQLFSHEIDSINQIMGFGIPKSVTSSGGIYFYDKNTRDMPDTFQSVLEFPDRKFSVLYTAMLANSRSRGRVFMGHDGYMEVGGRLKVYPDRNSTQYKEQLKAGILKTDEPMFVYPKSPINVDGITSATEKYYAERGLINTSVGGKNIDITHLHIKEWIDVIRNGGTTACNIDKAFQDTVSVLMVHRSYVEQKRVVWDPIKRRIV</sequence>
<dbReference type="GO" id="GO:0050112">
    <property type="term" value="F:inositol 2-dehydrogenase (NAD+) activity"/>
    <property type="evidence" value="ECO:0007669"/>
    <property type="project" value="UniProtKB-EC"/>
</dbReference>
<dbReference type="AlphaFoldDB" id="A0A3B1C941"/>
<dbReference type="InterPro" id="IPR050463">
    <property type="entry name" value="Gfo/Idh/MocA_oxidrdct_glycsds"/>
</dbReference>
<reference evidence="3" key="1">
    <citation type="submission" date="2018-06" db="EMBL/GenBank/DDBJ databases">
        <authorList>
            <person name="Zhirakovskaya E."/>
        </authorList>
    </citation>
    <scope>NUCLEOTIDE SEQUENCE</scope>
</reference>
<keyword evidence="1" id="KW-1133">Transmembrane helix</keyword>
<dbReference type="EC" id="1.1.1.18" evidence="3"/>
<dbReference type="InterPro" id="IPR000683">
    <property type="entry name" value="Gfo/Idh/MocA-like_OxRdtase_N"/>
</dbReference>
<evidence type="ECO:0000259" key="2">
    <source>
        <dbReference type="Pfam" id="PF01408"/>
    </source>
</evidence>
<dbReference type="Gene3D" id="3.30.360.10">
    <property type="entry name" value="Dihydrodipicolinate Reductase, domain 2"/>
    <property type="match status" value="1"/>
</dbReference>
<dbReference type="SUPFAM" id="SSF51735">
    <property type="entry name" value="NAD(P)-binding Rossmann-fold domains"/>
    <property type="match status" value="1"/>
</dbReference>
<dbReference type="PANTHER" id="PTHR43818:SF5">
    <property type="entry name" value="OXIDOREDUCTASE FAMILY PROTEIN"/>
    <property type="match status" value="1"/>
</dbReference>
<keyword evidence="3" id="KW-0560">Oxidoreductase</keyword>
<feature type="transmembrane region" description="Helical" evidence="1">
    <location>
        <begin position="20"/>
        <end position="38"/>
    </location>
</feature>
<evidence type="ECO:0000313" key="3">
    <source>
        <dbReference type="EMBL" id="VAX23181.1"/>
    </source>
</evidence>
<dbReference type="EMBL" id="UOGD01000242">
    <property type="protein sequence ID" value="VAX23181.1"/>
    <property type="molecule type" value="Genomic_DNA"/>
</dbReference>
<dbReference type="SUPFAM" id="SSF55347">
    <property type="entry name" value="Glyceraldehyde-3-phosphate dehydrogenase-like, C-terminal domain"/>
    <property type="match status" value="1"/>
</dbReference>
<accession>A0A3B1C941</accession>
<gene>
    <name evidence="3" type="ORF">MNBD_IGNAVI01-1334</name>
</gene>
<organism evidence="3">
    <name type="scientific">hydrothermal vent metagenome</name>
    <dbReference type="NCBI Taxonomy" id="652676"/>
    <lineage>
        <taxon>unclassified sequences</taxon>
        <taxon>metagenomes</taxon>
        <taxon>ecological metagenomes</taxon>
    </lineage>
</organism>
<dbReference type="GO" id="GO:0000166">
    <property type="term" value="F:nucleotide binding"/>
    <property type="evidence" value="ECO:0007669"/>
    <property type="project" value="InterPro"/>
</dbReference>
<protein>
    <submittedName>
        <fullName evidence="3">Myo-inositol 2-dehydrogenase</fullName>
        <ecNumber evidence="3">1.1.1.18</ecNumber>
    </submittedName>
</protein>